<sequence>MSFIILIFSQDSLIFTSHLTPHTSHLTPHTSHLTPHTSHLTPHTSHLTPHIIGFLKISIYLTNSMLCFISKKCILRWLWNYFL</sequence>
<evidence type="ECO:0000313" key="2">
    <source>
        <dbReference type="Proteomes" id="UP001497602"/>
    </source>
</evidence>
<dbReference type="Proteomes" id="UP001497602">
    <property type="component" value="Unassembled WGS sequence"/>
</dbReference>
<proteinExistence type="predicted"/>
<keyword evidence="2" id="KW-1185">Reference proteome</keyword>
<organism evidence="1 2">
    <name type="scientific">Tenacibaculum vairaonense</name>
    <dbReference type="NCBI Taxonomy" id="3137860"/>
    <lineage>
        <taxon>Bacteria</taxon>
        <taxon>Pseudomonadati</taxon>
        <taxon>Bacteroidota</taxon>
        <taxon>Flavobacteriia</taxon>
        <taxon>Flavobacteriales</taxon>
        <taxon>Flavobacteriaceae</taxon>
        <taxon>Tenacibaculum</taxon>
    </lineage>
</organism>
<accession>A0ABM9PM02</accession>
<dbReference type="EMBL" id="CAXJRC010000022">
    <property type="protein sequence ID" value="CAL2106724.1"/>
    <property type="molecule type" value="Genomic_DNA"/>
</dbReference>
<evidence type="ECO:0000313" key="1">
    <source>
        <dbReference type="EMBL" id="CAL2106724.1"/>
    </source>
</evidence>
<name>A0ABM9PM02_9FLAO</name>
<protein>
    <submittedName>
        <fullName evidence="1">Uncharacterized protein</fullName>
    </submittedName>
</protein>
<reference evidence="1 2" key="1">
    <citation type="submission" date="2024-05" db="EMBL/GenBank/DDBJ databases">
        <authorList>
            <person name="Duchaud E."/>
        </authorList>
    </citation>
    <scope>NUCLEOTIDE SEQUENCE [LARGE SCALE GENOMIC DNA]</scope>
    <source>
        <strain evidence="1">Ena-SAMPLE-TAB-13-05-2024-13:56:06:370-140305</strain>
    </source>
</reference>
<comment type="caution">
    <text evidence="1">The sequence shown here is derived from an EMBL/GenBank/DDBJ whole genome shotgun (WGS) entry which is preliminary data.</text>
</comment>
<gene>
    <name evidence="1" type="ORF">T190115A13A_20004</name>
</gene>